<dbReference type="RefSeq" id="WP_134514642.1">
    <property type="nucleotide sequence ID" value="NZ_SOHJ01000009.1"/>
</dbReference>
<evidence type="ECO:0008006" key="4">
    <source>
        <dbReference type="Google" id="ProtNLM"/>
    </source>
</evidence>
<dbReference type="OrthoDB" id="5119436at2"/>
<keyword evidence="1" id="KW-1133">Transmembrane helix</keyword>
<sequence>MSVQKNNESRPSDVEDGFGMIEIVVSMLLLSLLAIAFLPMLVTSLRVSVSNSTVTSATQLVAAQMETIRSLGSVCGPLSDYAAGTQTGFDPSDPALQARFDTIVCPGPDPVTVQVRVYVTDGPSGDVLADAVTSIFVAG</sequence>
<gene>
    <name evidence="2" type="ORF">E3T39_09240</name>
</gene>
<reference evidence="2 3" key="1">
    <citation type="submission" date="2019-03" db="EMBL/GenBank/DDBJ databases">
        <title>Genomics of glacier-inhabiting Cryobacterium strains.</title>
        <authorList>
            <person name="Liu Q."/>
            <person name="Xin Y.-H."/>
        </authorList>
    </citation>
    <scope>NUCLEOTIDE SEQUENCE [LARGE SCALE GENOMIC DNA]</scope>
    <source>
        <strain evidence="2 3">Sr39</strain>
    </source>
</reference>
<feature type="transmembrane region" description="Helical" evidence="1">
    <location>
        <begin position="20"/>
        <end position="42"/>
    </location>
</feature>
<keyword evidence="1" id="KW-0812">Transmembrane</keyword>
<protein>
    <recommendedName>
        <fullName evidence="4">Type II secretion system protein</fullName>
    </recommendedName>
</protein>
<name>A0A4R9AFB2_9MICO</name>
<dbReference type="Proteomes" id="UP000298170">
    <property type="component" value="Unassembled WGS sequence"/>
</dbReference>
<evidence type="ECO:0000313" key="2">
    <source>
        <dbReference type="EMBL" id="TFD59860.1"/>
    </source>
</evidence>
<dbReference type="AlphaFoldDB" id="A0A4R9AFB2"/>
<evidence type="ECO:0000256" key="1">
    <source>
        <dbReference type="SAM" id="Phobius"/>
    </source>
</evidence>
<evidence type="ECO:0000313" key="3">
    <source>
        <dbReference type="Proteomes" id="UP000298170"/>
    </source>
</evidence>
<keyword evidence="1" id="KW-0472">Membrane</keyword>
<organism evidence="2 3">
    <name type="scientific">Cryobacterium suzukii</name>
    <dbReference type="NCBI Taxonomy" id="1259198"/>
    <lineage>
        <taxon>Bacteria</taxon>
        <taxon>Bacillati</taxon>
        <taxon>Actinomycetota</taxon>
        <taxon>Actinomycetes</taxon>
        <taxon>Micrococcales</taxon>
        <taxon>Microbacteriaceae</taxon>
        <taxon>Cryobacterium</taxon>
    </lineage>
</organism>
<comment type="caution">
    <text evidence="2">The sequence shown here is derived from an EMBL/GenBank/DDBJ whole genome shotgun (WGS) entry which is preliminary data.</text>
</comment>
<accession>A0A4R9AFB2</accession>
<proteinExistence type="predicted"/>
<dbReference type="EMBL" id="SOHJ01000009">
    <property type="protein sequence ID" value="TFD59860.1"/>
    <property type="molecule type" value="Genomic_DNA"/>
</dbReference>
<keyword evidence="3" id="KW-1185">Reference proteome</keyword>